<name>A0A0E9ULK5_ANGAN</name>
<reference evidence="1" key="1">
    <citation type="submission" date="2014-11" db="EMBL/GenBank/DDBJ databases">
        <authorList>
            <person name="Amaro Gonzalez C."/>
        </authorList>
    </citation>
    <scope>NUCLEOTIDE SEQUENCE</scope>
</reference>
<evidence type="ECO:0000313" key="1">
    <source>
        <dbReference type="EMBL" id="JAH66631.1"/>
    </source>
</evidence>
<dbReference type="EMBL" id="GBXM01041946">
    <property type="protein sequence ID" value="JAH66631.1"/>
    <property type="molecule type" value="Transcribed_RNA"/>
</dbReference>
<proteinExistence type="predicted"/>
<sequence length="36" mass="4371">MMNHFSDTADITWLNQKQRQQNMNILFWPAFALLVF</sequence>
<accession>A0A0E9ULK5</accession>
<dbReference type="AlphaFoldDB" id="A0A0E9ULK5"/>
<reference evidence="1" key="2">
    <citation type="journal article" date="2015" name="Fish Shellfish Immunol.">
        <title>Early steps in the European eel (Anguilla anguilla)-Vibrio vulnificus interaction in the gills: Role of the RtxA13 toxin.</title>
        <authorList>
            <person name="Callol A."/>
            <person name="Pajuelo D."/>
            <person name="Ebbesson L."/>
            <person name="Teles M."/>
            <person name="MacKenzie S."/>
            <person name="Amaro C."/>
        </authorList>
    </citation>
    <scope>NUCLEOTIDE SEQUENCE</scope>
</reference>
<organism evidence="1">
    <name type="scientific">Anguilla anguilla</name>
    <name type="common">European freshwater eel</name>
    <name type="synonym">Muraena anguilla</name>
    <dbReference type="NCBI Taxonomy" id="7936"/>
    <lineage>
        <taxon>Eukaryota</taxon>
        <taxon>Metazoa</taxon>
        <taxon>Chordata</taxon>
        <taxon>Craniata</taxon>
        <taxon>Vertebrata</taxon>
        <taxon>Euteleostomi</taxon>
        <taxon>Actinopterygii</taxon>
        <taxon>Neopterygii</taxon>
        <taxon>Teleostei</taxon>
        <taxon>Anguilliformes</taxon>
        <taxon>Anguillidae</taxon>
        <taxon>Anguilla</taxon>
    </lineage>
</organism>
<protein>
    <submittedName>
        <fullName evidence="1">Uncharacterized protein</fullName>
    </submittedName>
</protein>